<dbReference type="Gramene" id="OPUNC01G28570.1">
    <property type="protein sequence ID" value="OPUNC01G28570.1"/>
    <property type="gene ID" value="OPUNC01G28570"/>
</dbReference>
<evidence type="ECO:0000313" key="1">
    <source>
        <dbReference type="EnsemblPlants" id="OPUNC01G28570.1"/>
    </source>
</evidence>
<dbReference type="EnsemblPlants" id="OPUNC01G28570.1">
    <property type="protein sequence ID" value="OPUNC01G28570.1"/>
    <property type="gene ID" value="OPUNC01G28570"/>
</dbReference>
<proteinExistence type="predicted"/>
<reference evidence="1" key="2">
    <citation type="submission" date="2018-05" db="EMBL/GenBank/DDBJ databases">
        <title>OpunRS2 (Oryza punctata Reference Sequence Version 2).</title>
        <authorList>
            <person name="Zhang J."/>
            <person name="Kudrna D."/>
            <person name="Lee S."/>
            <person name="Talag J."/>
            <person name="Welchert J."/>
            <person name="Wing R.A."/>
        </authorList>
    </citation>
    <scope>NUCLEOTIDE SEQUENCE [LARGE SCALE GENOMIC DNA]</scope>
</reference>
<sequence>MLSKAKVPIPKRLPEKFYLLELQALTLTLDHNHVTLATFVSCLLNSFPNLKDLRIIGSSDRSEFWEEKIDADCCVQNHMSSVTF</sequence>
<evidence type="ECO:0000313" key="2">
    <source>
        <dbReference type="Proteomes" id="UP000026962"/>
    </source>
</evidence>
<dbReference type="HOGENOM" id="CLU_2531346_0_0_1"/>
<keyword evidence="2" id="KW-1185">Reference proteome</keyword>
<organism evidence="1">
    <name type="scientific">Oryza punctata</name>
    <name type="common">Red rice</name>
    <dbReference type="NCBI Taxonomy" id="4537"/>
    <lineage>
        <taxon>Eukaryota</taxon>
        <taxon>Viridiplantae</taxon>
        <taxon>Streptophyta</taxon>
        <taxon>Embryophyta</taxon>
        <taxon>Tracheophyta</taxon>
        <taxon>Spermatophyta</taxon>
        <taxon>Magnoliopsida</taxon>
        <taxon>Liliopsida</taxon>
        <taxon>Poales</taxon>
        <taxon>Poaceae</taxon>
        <taxon>BOP clade</taxon>
        <taxon>Oryzoideae</taxon>
        <taxon>Oryzeae</taxon>
        <taxon>Oryzinae</taxon>
        <taxon>Oryza</taxon>
    </lineage>
</organism>
<accession>A0A0E0JN84</accession>
<dbReference type="Proteomes" id="UP000026962">
    <property type="component" value="Chromosome 1"/>
</dbReference>
<name>A0A0E0JN84_ORYPU</name>
<protein>
    <submittedName>
        <fullName evidence="1">Uncharacterized protein</fullName>
    </submittedName>
</protein>
<reference evidence="1" key="1">
    <citation type="submission" date="2015-04" db="UniProtKB">
        <authorList>
            <consortium name="EnsemblPlants"/>
        </authorList>
    </citation>
    <scope>IDENTIFICATION</scope>
</reference>
<dbReference type="AlphaFoldDB" id="A0A0E0JN84"/>